<feature type="transmembrane region" description="Helical" evidence="5">
    <location>
        <begin position="52"/>
        <end position="73"/>
    </location>
</feature>
<keyword evidence="3 5" id="KW-1133">Transmembrane helix</keyword>
<evidence type="ECO:0000256" key="4">
    <source>
        <dbReference type="ARBA" id="ARBA00023136"/>
    </source>
</evidence>
<protein>
    <submittedName>
        <fullName evidence="6">Uncharacterized protein</fullName>
    </submittedName>
</protein>
<dbReference type="STRING" id="1531966.A0A0A1T019"/>
<dbReference type="Proteomes" id="UP000039046">
    <property type="component" value="Unassembled WGS sequence"/>
</dbReference>
<sequence length="89" mass="9464">MKPVVSAGQAWSCTVVAAFGIPILSVLAILYRTGHEEFTGSTDGPNRDEGKVMAGNIFMAVIVYAGFAVFCGFQGMLHVRESRRGAIAL</sequence>
<gene>
    <name evidence="6" type="ORF">VHEMI06239</name>
</gene>
<feature type="transmembrane region" description="Helical" evidence="5">
    <location>
        <begin position="12"/>
        <end position="32"/>
    </location>
</feature>
<dbReference type="InterPro" id="IPR056552">
    <property type="entry name" value="Ribonucl_Kappa"/>
</dbReference>
<comment type="subcellular location">
    <subcellularLocation>
        <location evidence="1">Membrane</location>
    </subcellularLocation>
</comment>
<name>A0A0A1T019_9HYPO</name>
<dbReference type="HOGENOM" id="CLU_115063_1_0_1"/>
<dbReference type="GO" id="GO:0016020">
    <property type="term" value="C:membrane"/>
    <property type="evidence" value="ECO:0007669"/>
    <property type="project" value="UniProtKB-SubCell"/>
</dbReference>
<dbReference type="AlphaFoldDB" id="A0A0A1T019"/>
<keyword evidence="4 5" id="KW-0472">Membrane</keyword>
<evidence type="ECO:0000256" key="2">
    <source>
        <dbReference type="ARBA" id="ARBA00022692"/>
    </source>
</evidence>
<dbReference type="OrthoDB" id="67317at2759"/>
<accession>A0A0A1T019</accession>
<evidence type="ECO:0000313" key="7">
    <source>
        <dbReference type="Proteomes" id="UP000039046"/>
    </source>
</evidence>
<evidence type="ECO:0000256" key="3">
    <source>
        <dbReference type="ARBA" id="ARBA00022989"/>
    </source>
</evidence>
<reference evidence="6 7" key="1">
    <citation type="journal article" date="2015" name="Genome Announc.">
        <title>Draft Genome Sequence and Gene Annotation of the Entomopathogenic Fungus Verticillium hemipterigenum.</title>
        <authorList>
            <person name="Horn F."/>
            <person name="Habel A."/>
            <person name="Scharf D.H."/>
            <person name="Dworschak J."/>
            <person name="Brakhage A.A."/>
            <person name="Guthke R."/>
            <person name="Hertweck C."/>
            <person name="Linde J."/>
        </authorList>
    </citation>
    <scope>NUCLEOTIDE SEQUENCE [LARGE SCALE GENOMIC DNA]</scope>
</reference>
<evidence type="ECO:0000313" key="6">
    <source>
        <dbReference type="EMBL" id="CEJ90451.1"/>
    </source>
</evidence>
<evidence type="ECO:0000256" key="5">
    <source>
        <dbReference type="SAM" id="Phobius"/>
    </source>
</evidence>
<keyword evidence="7" id="KW-1185">Reference proteome</keyword>
<dbReference type="Pfam" id="PF23489">
    <property type="entry name" value="V-ATPase_su_f"/>
    <property type="match status" value="1"/>
</dbReference>
<dbReference type="EMBL" id="CDHN01000003">
    <property type="protein sequence ID" value="CEJ90451.1"/>
    <property type="molecule type" value="Genomic_DNA"/>
</dbReference>
<keyword evidence="2 5" id="KW-0812">Transmembrane</keyword>
<evidence type="ECO:0000256" key="1">
    <source>
        <dbReference type="ARBA" id="ARBA00004370"/>
    </source>
</evidence>
<proteinExistence type="predicted"/>
<organism evidence="6 7">
    <name type="scientific">[Torrubiella] hemipterigena</name>
    <dbReference type="NCBI Taxonomy" id="1531966"/>
    <lineage>
        <taxon>Eukaryota</taxon>
        <taxon>Fungi</taxon>
        <taxon>Dikarya</taxon>
        <taxon>Ascomycota</taxon>
        <taxon>Pezizomycotina</taxon>
        <taxon>Sordariomycetes</taxon>
        <taxon>Hypocreomycetidae</taxon>
        <taxon>Hypocreales</taxon>
        <taxon>Clavicipitaceae</taxon>
        <taxon>Clavicipitaceae incertae sedis</taxon>
        <taxon>'Torrubiella' clade</taxon>
    </lineage>
</organism>